<dbReference type="EMBL" id="RXLP01000004">
    <property type="protein sequence ID" value="TCD54885.1"/>
    <property type="molecule type" value="Genomic_DNA"/>
</dbReference>
<proteinExistence type="predicted"/>
<sequence length="252" mass="28360">MDVFGNLTFSDNGKYVLTIHPEGFTYVTNDGKKNFAVNFSDVRDVAQIRYLDSNVAYNLIFRGMDGQELANIDTDVKAHEGQHNIKETKSLLTAFAAYKLTNNFPTNIDSLNVTLGFTLGEKDIRLENGVISGKKHRVSISDIRRVKCMPLGTLLVYTKEKGGFFDFPDIKVPANSLTVPLLEAIVTRNTGHGIDFSQGNGYDLPNSEHILIRYMDPDFFLTDNLELAEDWQKICFNRANSFGYAVRELVEN</sequence>
<protein>
    <submittedName>
        <fullName evidence="1">Uncharacterized protein</fullName>
    </submittedName>
</protein>
<dbReference type="Proteomes" id="UP000291289">
    <property type="component" value="Unassembled WGS sequence"/>
</dbReference>
<dbReference type="AlphaFoldDB" id="A0A4R0QU40"/>
<name>A0A4R0QU40_9BIFI</name>
<keyword evidence="2" id="KW-1185">Reference proteome</keyword>
<comment type="caution">
    <text evidence="1">The sequence shown here is derived from an EMBL/GenBank/DDBJ whole genome shotgun (WGS) entry which is preliminary data.</text>
</comment>
<reference evidence="1 2" key="1">
    <citation type="submission" date="2018-12" db="EMBL/GenBank/DDBJ databases">
        <title>Alloscrdovia theropitheci sp. nov: a novel taxon from the feces of the bleeding-herat monkey (Theropithecus geleda).</title>
        <authorList>
            <person name="Modesto M."/>
        </authorList>
    </citation>
    <scope>NUCLEOTIDE SEQUENCE [LARGE SCALE GENOMIC DNA]</scope>
    <source>
        <strain evidence="1 2">GLDI4/2</strain>
    </source>
</reference>
<evidence type="ECO:0000313" key="2">
    <source>
        <dbReference type="Proteomes" id="UP000291289"/>
    </source>
</evidence>
<accession>A0A4R0QU40</accession>
<dbReference type="OrthoDB" id="3186059at2"/>
<organism evidence="1 2">
    <name type="scientific">Alloscardovia theropitheci</name>
    <dbReference type="NCBI Taxonomy" id="2496842"/>
    <lineage>
        <taxon>Bacteria</taxon>
        <taxon>Bacillati</taxon>
        <taxon>Actinomycetota</taxon>
        <taxon>Actinomycetes</taxon>
        <taxon>Bifidobacteriales</taxon>
        <taxon>Bifidobacteriaceae</taxon>
        <taxon>Alloscardovia</taxon>
    </lineage>
</organism>
<evidence type="ECO:0000313" key="1">
    <source>
        <dbReference type="EMBL" id="TCD54885.1"/>
    </source>
</evidence>
<gene>
    <name evidence="1" type="ORF">EJ419_01840</name>
</gene>